<gene>
    <name evidence="1" type="ORF">OPV22_023241</name>
</gene>
<reference evidence="1 2" key="1">
    <citation type="submission" date="2022-12" db="EMBL/GenBank/DDBJ databases">
        <title>Chromosome-scale assembly of the Ensete ventricosum genome.</title>
        <authorList>
            <person name="Dussert Y."/>
            <person name="Stocks J."/>
            <person name="Wendawek A."/>
            <person name="Woldeyes F."/>
            <person name="Nichols R.A."/>
            <person name="Borrell J.S."/>
        </authorList>
    </citation>
    <scope>NUCLEOTIDE SEQUENCE [LARGE SCALE GENOMIC DNA]</scope>
    <source>
        <strain evidence="2">cv. Maze</strain>
        <tissue evidence="1">Seeds</tissue>
    </source>
</reference>
<name>A0AAV8QW94_ENSVE</name>
<dbReference type="Proteomes" id="UP001222027">
    <property type="component" value="Unassembled WGS sequence"/>
</dbReference>
<comment type="caution">
    <text evidence="1">The sequence shown here is derived from an EMBL/GenBank/DDBJ whole genome shotgun (WGS) entry which is preliminary data.</text>
</comment>
<evidence type="ECO:0000313" key="1">
    <source>
        <dbReference type="EMBL" id="KAJ8479514.1"/>
    </source>
</evidence>
<dbReference type="EMBL" id="JAQQAF010000006">
    <property type="protein sequence ID" value="KAJ8479514.1"/>
    <property type="molecule type" value="Genomic_DNA"/>
</dbReference>
<proteinExistence type="predicted"/>
<accession>A0AAV8QW94</accession>
<evidence type="ECO:0000313" key="2">
    <source>
        <dbReference type="Proteomes" id="UP001222027"/>
    </source>
</evidence>
<organism evidence="1 2">
    <name type="scientific">Ensete ventricosum</name>
    <name type="common">Abyssinian banana</name>
    <name type="synonym">Musa ensete</name>
    <dbReference type="NCBI Taxonomy" id="4639"/>
    <lineage>
        <taxon>Eukaryota</taxon>
        <taxon>Viridiplantae</taxon>
        <taxon>Streptophyta</taxon>
        <taxon>Embryophyta</taxon>
        <taxon>Tracheophyta</taxon>
        <taxon>Spermatophyta</taxon>
        <taxon>Magnoliopsida</taxon>
        <taxon>Liliopsida</taxon>
        <taxon>Zingiberales</taxon>
        <taxon>Musaceae</taxon>
        <taxon>Ensete</taxon>
    </lineage>
</organism>
<dbReference type="AlphaFoldDB" id="A0AAV8QW94"/>
<sequence>MFNLYASDVSVTATAVEDAIHRAATCKDPQHLYPGTVIRKSRIYPTFPLPEVTVGILAGIELWQNLEEA</sequence>
<keyword evidence="2" id="KW-1185">Reference proteome</keyword>
<protein>
    <submittedName>
        <fullName evidence="1">Uncharacterized protein</fullName>
    </submittedName>
</protein>